<feature type="transmembrane region" description="Helical" evidence="5">
    <location>
        <begin position="104"/>
        <end position="124"/>
    </location>
</feature>
<organism evidence="7 8">
    <name type="scientific">Lactarius akahatsu</name>
    <dbReference type="NCBI Taxonomy" id="416441"/>
    <lineage>
        <taxon>Eukaryota</taxon>
        <taxon>Fungi</taxon>
        <taxon>Dikarya</taxon>
        <taxon>Basidiomycota</taxon>
        <taxon>Agaricomycotina</taxon>
        <taxon>Agaricomycetes</taxon>
        <taxon>Russulales</taxon>
        <taxon>Russulaceae</taxon>
        <taxon>Lactarius</taxon>
    </lineage>
</organism>
<feature type="domain" description="Sugar phosphate transporter" evidence="6">
    <location>
        <begin position="17"/>
        <end position="300"/>
    </location>
</feature>
<feature type="transmembrane region" description="Helical" evidence="5">
    <location>
        <begin position="41"/>
        <end position="61"/>
    </location>
</feature>
<evidence type="ECO:0000259" key="6">
    <source>
        <dbReference type="Pfam" id="PF03151"/>
    </source>
</evidence>
<dbReference type="Pfam" id="PF03151">
    <property type="entry name" value="TPT"/>
    <property type="match status" value="1"/>
</dbReference>
<feature type="transmembrane region" description="Helical" evidence="5">
    <location>
        <begin position="73"/>
        <end position="92"/>
    </location>
</feature>
<feature type="transmembrane region" description="Helical" evidence="5">
    <location>
        <begin position="155"/>
        <end position="175"/>
    </location>
</feature>
<name>A0AAD4LPE7_9AGAM</name>
<evidence type="ECO:0000256" key="4">
    <source>
        <dbReference type="ARBA" id="ARBA00023136"/>
    </source>
</evidence>
<evidence type="ECO:0000256" key="1">
    <source>
        <dbReference type="ARBA" id="ARBA00004141"/>
    </source>
</evidence>
<dbReference type="EMBL" id="JAKELL010000006">
    <property type="protein sequence ID" value="KAH8998038.1"/>
    <property type="molecule type" value="Genomic_DNA"/>
</dbReference>
<evidence type="ECO:0000256" key="2">
    <source>
        <dbReference type="ARBA" id="ARBA00022692"/>
    </source>
</evidence>
<keyword evidence="2 5" id="KW-0812">Transmembrane</keyword>
<comment type="caution">
    <text evidence="7">The sequence shown here is derived from an EMBL/GenBank/DDBJ whole genome shotgun (WGS) entry which is preliminary data.</text>
</comment>
<dbReference type="PANTHER" id="PTHR11132">
    <property type="entry name" value="SOLUTE CARRIER FAMILY 35"/>
    <property type="match status" value="1"/>
</dbReference>
<proteinExistence type="predicted"/>
<dbReference type="Proteomes" id="UP001201163">
    <property type="component" value="Unassembled WGS sequence"/>
</dbReference>
<keyword evidence="3 5" id="KW-1133">Transmembrane helix</keyword>
<feature type="transmembrane region" description="Helical" evidence="5">
    <location>
        <begin position="229"/>
        <end position="251"/>
    </location>
</feature>
<feature type="transmembrane region" description="Helical" evidence="5">
    <location>
        <begin position="263"/>
        <end position="281"/>
    </location>
</feature>
<evidence type="ECO:0000313" key="7">
    <source>
        <dbReference type="EMBL" id="KAH8998038.1"/>
    </source>
</evidence>
<gene>
    <name evidence="7" type="ORF">EDB92DRAFT_1319491</name>
</gene>
<evidence type="ECO:0000313" key="8">
    <source>
        <dbReference type="Proteomes" id="UP001201163"/>
    </source>
</evidence>
<sequence length="337" mass="36618">MSEMSTTNRTQVAGTVTFYLVAALAMVMINKWVLNVTTAPLFFLFAQFIIAVILFYFFHALKIITLPMMRVDVPILKGLASTVIFNVLALSTSNYSLKFVDASFYQVARGLLLPFTILTSYVMLQTRPSYRILLSCSIVTSGFFTGVFLDSTQVSALGIFFGASSSLLSALHASVMKRGFEVVEGSALSMSWYSNLLSSVLLVPFIIVLGEGPAVLELLSGRAEGFWTFVIGSVATGSVGFLLSIASVLSIKVTSPITHMISSAIRGVAASVLGVTLFGDILTLGRMWAILIILGGSIYYTWIKHIESLAPAPPLRQYEQVAMEELEEGIDKEQIKA</sequence>
<dbReference type="InterPro" id="IPR050186">
    <property type="entry name" value="TPT_transporter"/>
</dbReference>
<dbReference type="AlphaFoldDB" id="A0AAD4LPE7"/>
<evidence type="ECO:0000256" key="5">
    <source>
        <dbReference type="SAM" id="Phobius"/>
    </source>
</evidence>
<protein>
    <recommendedName>
        <fullName evidence="6">Sugar phosphate transporter domain-containing protein</fullName>
    </recommendedName>
</protein>
<accession>A0AAD4LPE7</accession>
<comment type="subcellular location">
    <subcellularLocation>
        <location evidence="1">Membrane</location>
        <topology evidence="1">Multi-pass membrane protein</topology>
    </subcellularLocation>
</comment>
<dbReference type="GO" id="GO:0016020">
    <property type="term" value="C:membrane"/>
    <property type="evidence" value="ECO:0007669"/>
    <property type="project" value="UniProtKB-SubCell"/>
</dbReference>
<keyword evidence="4 5" id="KW-0472">Membrane</keyword>
<keyword evidence="8" id="KW-1185">Reference proteome</keyword>
<evidence type="ECO:0000256" key="3">
    <source>
        <dbReference type="ARBA" id="ARBA00022989"/>
    </source>
</evidence>
<feature type="transmembrane region" description="Helical" evidence="5">
    <location>
        <begin position="187"/>
        <end position="209"/>
    </location>
</feature>
<feature type="transmembrane region" description="Helical" evidence="5">
    <location>
        <begin position="131"/>
        <end position="149"/>
    </location>
</feature>
<reference evidence="7" key="1">
    <citation type="submission" date="2022-01" db="EMBL/GenBank/DDBJ databases">
        <title>Comparative genomics reveals a dynamic genome evolution in the ectomycorrhizal milk-cap (Lactarius) mushrooms.</title>
        <authorList>
            <consortium name="DOE Joint Genome Institute"/>
            <person name="Lebreton A."/>
            <person name="Tang N."/>
            <person name="Kuo A."/>
            <person name="LaButti K."/>
            <person name="Drula E."/>
            <person name="Barry K."/>
            <person name="Clum A."/>
            <person name="Lipzen A."/>
            <person name="Mousain D."/>
            <person name="Ng V."/>
            <person name="Wang R."/>
            <person name="Wang X."/>
            <person name="Dai Y."/>
            <person name="Henrissat B."/>
            <person name="Grigoriev I.V."/>
            <person name="Guerin-Laguette A."/>
            <person name="Yu F."/>
            <person name="Martin F.M."/>
        </authorList>
    </citation>
    <scope>NUCLEOTIDE SEQUENCE</scope>
    <source>
        <strain evidence="7">QP</strain>
    </source>
</reference>
<dbReference type="InterPro" id="IPR004853">
    <property type="entry name" value="Sugar_P_trans_dom"/>
</dbReference>
<feature type="transmembrane region" description="Helical" evidence="5">
    <location>
        <begin position="12"/>
        <end position="29"/>
    </location>
</feature>